<name>A0A0A5I4U8_9BACI</name>
<evidence type="ECO:0000313" key="2">
    <source>
        <dbReference type="Proteomes" id="UP000030528"/>
    </source>
</evidence>
<keyword evidence="2" id="KW-1185">Reference proteome</keyword>
<dbReference type="eggNOG" id="ENOG5032Z9X">
    <property type="taxonomic scope" value="Bacteria"/>
</dbReference>
<proteinExistence type="predicted"/>
<evidence type="ECO:0000313" key="1">
    <source>
        <dbReference type="EMBL" id="KGX90857.1"/>
    </source>
</evidence>
<dbReference type="RefSeq" id="WP_026801017.1">
    <property type="nucleotide sequence ID" value="NZ_AULI01000012.1"/>
</dbReference>
<gene>
    <name evidence="1" type="ORF">N781_05655</name>
</gene>
<accession>A0A0A5I4U8</accession>
<dbReference type="Proteomes" id="UP000030528">
    <property type="component" value="Unassembled WGS sequence"/>
</dbReference>
<dbReference type="EMBL" id="AVPE01000012">
    <property type="protein sequence ID" value="KGX90857.1"/>
    <property type="molecule type" value="Genomic_DNA"/>
</dbReference>
<protein>
    <recommendedName>
        <fullName evidence="3">Resolvase HTH domain-containing protein</fullName>
    </recommendedName>
</protein>
<comment type="caution">
    <text evidence="1">The sequence shown here is derived from an EMBL/GenBank/DDBJ whole genome shotgun (WGS) entry which is preliminary data.</text>
</comment>
<evidence type="ECO:0008006" key="3">
    <source>
        <dbReference type="Google" id="ProtNLM"/>
    </source>
</evidence>
<dbReference type="AlphaFoldDB" id="A0A0A5I4U8"/>
<sequence>MLYVILTLLGVGFALYALSFFMNDRIADLEEQVEQISMNNMQENYQLKKKLKVLEEELLVDEGKNSTSYPKHSYREKTSQPPLVQKILDLYNKGYTTKQISSETSLHEHDILTTLRQYTNKKEVSS</sequence>
<organism evidence="1 2">
    <name type="scientific">Pontibacillus halophilus JSM 076056 = DSM 19796</name>
    <dbReference type="NCBI Taxonomy" id="1385510"/>
    <lineage>
        <taxon>Bacteria</taxon>
        <taxon>Bacillati</taxon>
        <taxon>Bacillota</taxon>
        <taxon>Bacilli</taxon>
        <taxon>Bacillales</taxon>
        <taxon>Bacillaceae</taxon>
        <taxon>Pontibacillus</taxon>
    </lineage>
</organism>
<reference evidence="1 2" key="1">
    <citation type="submission" date="2013-08" db="EMBL/GenBank/DDBJ databases">
        <authorList>
            <person name="Huang J."/>
            <person name="Wang G."/>
        </authorList>
    </citation>
    <scope>NUCLEOTIDE SEQUENCE [LARGE SCALE GENOMIC DNA]</scope>
    <source>
        <strain evidence="1 2">JSM 076056</strain>
    </source>
</reference>
<dbReference type="STRING" id="1385510.GCA_000425205_02712"/>